<feature type="transmembrane region" description="Helical" evidence="1">
    <location>
        <begin position="271"/>
        <end position="294"/>
    </location>
</feature>
<keyword evidence="4" id="KW-1185">Reference proteome</keyword>
<gene>
    <name evidence="3" type="ORF">J2S42_001026</name>
</gene>
<dbReference type="RefSeq" id="WP_307235700.1">
    <property type="nucleotide sequence ID" value="NZ_JAUSUZ010000001.1"/>
</dbReference>
<comment type="caution">
    <text evidence="3">The sequence shown here is derived from an EMBL/GenBank/DDBJ whole genome shotgun (WGS) entry which is preliminary data.</text>
</comment>
<dbReference type="PANTHER" id="PTHR46663:SF2">
    <property type="entry name" value="GGDEF DOMAIN-CONTAINING PROTEIN"/>
    <property type="match status" value="1"/>
</dbReference>
<dbReference type="Proteomes" id="UP001240236">
    <property type="component" value="Unassembled WGS sequence"/>
</dbReference>
<proteinExistence type="predicted"/>
<dbReference type="AlphaFoldDB" id="A0AAE3VW61"/>
<dbReference type="EMBL" id="JAUSUZ010000001">
    <property type="protein sequence ID" value="MDQ0364357.1"/>
    <property type="molecule type" value="Genomic_DNA"/>
</dbReference>
<keyword evidence="1" id="KW-0472">Membrane</keyword>
<dbReference type="InterPro" id="IPR043128">
    <property type="entry name" value="Rev_trsase/Diguanyl_cyclase"/>
</dbReference>
<organism evidence="3 4">
    <name type="scientific">Catenuloplanes indicus</name>
    <dbReference type="NCBI Taxonomy" id="137267"/>
    <lineage>
        <taxon>Bacteria</taxon>
        <taxon>Bacillati</taxon>
        <taxon>Actinomycetota</taxon>
        <taxon>Actinomycetes</taxon>
        <taxon>Micromonosporales</taxon>
        <taxon>Micromonosporaceae</taxon>
        <taxon>Catenuloplanes</taxon>
    </lineage>
</organism>
<dbReference type="PROSITE" id="PS50887">
    <property type="entry name" value="GGDEF"/>
    <property type="match status" value="1"/>
</dbReference>
<evidence type="ECO:0000313" key="3">
    <source>
        <dbReference type="EMBL" id="MDQ0364357.1"/>
    </source>
</evidence>
<dbReference type="InterPro" id="IPR000160">
    <property type="entry name" value="GGDEF_dom"/>
</dbReference>
<evidence type="ECO:0000259" key="2">
    <source>
        <dbReference type="PROSITE" id="PS50887"/>
    </source>
</evidence>
<dbReference type="FunFam" id="3.30.70.270:FF:000001">
    <property type="entry name" value="Diguanylate cyclase domain protein"/>
    <property type="match status" value="1"/>
</dbReference>
<dbReference type="PANTHER" id="PTHR46663">
    <property type="entry name" value="DIGUANYLATE CYCLASE DGCT-RELATED"/>
    <property type="match status" value="1"/>
</dbReference>
<dbReference type="InterPro" id="IPR052163">
    <property type="entry name" value="DGC-Regulatory_Protein"/>
</dbReference>
<keyword evidence="1" id="KW-1133">Transmembrane helix</keyword>
<protein>
    <submittedName>
        <fullName evidence="3">Diguanylate cyclase (GGDEF)-like protein</fullName>
    </submittedName>
</protein>
<name>A0AAE3VW61_9ACTN</name>
<dbReference type="InterPro" id="IPR029787">
    <property type="entry name" value="Nucleotide_cyclase"/>
</dbReference>
<accession>A0AAE3VW61</accession>
<dbReference type="SUPFAM" id="SSF55073">
    <property type="entry name" value="Nucleotide cyclase"/>
    <property type="match status" value="1"/>
</dbReference>
<dbReference type="NCBIfam" id="TIGR00254">
    <property type="entry name" value="GGDEF"/>
    <property type="match status" value="1"/>
</dbReference>
<dbReference type="Pfam" id="PF00990">
    <property type="entry name" value="GGDEF"/>
    <property type="match status" value="1"/>
</dbReference>
<dbReference type="CDD" id="cd01949">
    <property type="entry name" value="GGDEF"/>
    <property type="match status" value="1"/>
</dbReference>
<feature type="domain" description="GGDEF" evidence="2">
    <location>
        <begin position="339"/>
        <end position="472"/>
    </location>
</feature>
<keyword evidence="1" id="KW-0812">Transmembrane</keyword>
<evidence type="ECO:0000313" key="4">
    <source>
        <dbReference type="Proteomes" id="UP001240236"/>
    </source>
</evidence>
<dbReference type="Gene3D" id="3.30.70.270">
    <property type="match status" value="1"/>
</dbReference>
<evidence type="ECO:0000256" key="1">
    <source>
        <dbReference type="SAM" id="Phobius"/>
    </source>
</evidence>
<reference evidence="3 4" key="1">
    <citation type="submission" date="2023-07" db="EMBL/GenBank/DDBJ databases">
        <title>Sequencing the genomes of 1000 actinobacteria strains.</title>
        <authorList>
            <person name="Klenk H.-P."/>
        </authorList>
    </citation>
    <scope>NUCLEOTIDE SEQUENCE [LARGE SCALE GENOMIC DNA]</scope>
    <source>
        <strain evidence="3 4">DSM 44709</strain>
    </source>
</reference>
<sequence>MGSAVWKRWWGPAVIRPLSLGFAVLLSVALVAGAGAYLARTTSAARADALADFAGRAETSARLVGATLAGSDGQVRELAEHSFSGTPAEMDSRRGGGEVEAAWHAVMTAGGRILFADPVALVPPSSALTADPGFGIAIRTGKLAFSNVIVSNGTSNVIAYRAFAAPDGTRVLVLPIPVSQVAVLFQAVGVAAGTAYVIDGDARVVSSSSGVEAGVPLPDPALAAALAGATRGIAAGDTYFASSPVEGSPWRFVTTASRSALLAPVQSTARVAWQLFAAFAAAMTVILLIGLWVLRGAARLARARLHDTLTGLPNRALFMDRAETAVADWRRRRGTHDERRVAALFLDLDGFKPVNDTYGHAAGDALLQQVAGRLTDAVRPGDYVSRFGGDEFLVLCQGIARDDDVCAVADRIRRRLTEPFEVAGRTVSIGVSIGIATLDDGIGEAAALIHHADLALYRAKENGRGRVELFVPA</sequence>
<dbReference type="SMART" id="SM00267">
    <property type="entry name" value="GGDEF"/>
    <property type="match status" value="1"/>
</dbReference>